<dbReference type="PANTHER" id="PTHR28524">
    <property type="entry name" value="SUCCINATE DEHYDROGENASE ASSEMBLY FACTOR 4, MITOCHONDRIAL"/>
    <property type="match status" value="1"/>
</dbReference>
<comment type="caution">
    <text evidence="4">The sequence shown here is derived from an EMBL/GenBank/DDBJ whole genome shotgun (WGS) entry which is preliminary data.</text>
</comment>
<comment type="similarity">
    <text evidence="1">Belongs to the SDHAF4 family.</text>
</comment>
<protein>
    <recommendedName>
        <fullName evidence="2">Succinate dehydrogenase assembly factor 4, mitochondrial</fullName>
    </recommendedName>
</protein>
<evidence type="ECO:0000256" key="3">
    <source>
        <dbReference type="SAM" id="MobiDB-lite"/>
    </source>
</evidence>
<dbReference type="GO" id="GO:0005739">
    <property type="term" value="C:mitochondrion"/>
    <property type="evidence" value="ECO:0007669"/>
    <property type="project" value="TreeGrafter"/>
</dbReference>
<keyword evidence="5" id="KW-1185">Reference proteome</keyword>
<feature type="region of interest" description="Disordered" evidence="3">
    <location>
        <begin position="55"/>
        <end position="116"/>
    </location>
</feature>
<name>A0A2R5GGA0_9STRA</name>
<dbReference type="AlphaFoldDB" id="A0A2R5GGA0"/>
<dbReference type="GO" id="GO:0034553">
    <property type="term" value="P:mitochondrial respiratory chain complex II assembly"/>
    <property type="evidence" value="ECO:0007669"/>
    <property type="project" value="TreeGrafter"/>
</dbReference>
<dbReference type="Pfam" id="PF07896">
    <property type="entry name" value="DUF1674"/>
    <property type="match status" value="1"/>
</dbReference>
<accession>A0A2R5GGA0</accession>
<reference evidence="4 5" key="1">
    <citation type="submission" date="2017-12" db="EMBL/GenBank/DDBJ databases">
        <title>Sequencing, de novo assembly and annotation of complete genome of a new Thraustochytrid species, strain FCC1311.</title>
        <authorList>
            <person name="Sedici K."/>
            <person name="Godart F."/>
            <person name="Aiese Cigliano R."/>
            <person name="Sanseverino W."/>
            <person name="Barakat M."/>
            <person name="Ortet P."/>
            <person name="Marechal E."/>
            <person name="Cagnac O."/>
            <person name="Amato A."/>
        </authorList>
    </citation>
    <scope>NUCLEOTIDE SEQUENCE [LARGE SCALE GENOMIC DNA]</scope>
</reference>
<evidence type="ECO:0000313" key="5">
    <source>
        <dbReference type="Proteomes" id="UP000241890"/>
    </source>
</evidence>
<dbReference type="Proteomes" id="UP000241890">
    <property type="component" value="Unassembled WGS sequence"/>
</dbReference>
<dbReference type="EMBL" id="BEYU01000067">
    <property type="protein sequence ID" value="GBG29900.1"/>
    <property type="molecule type" value="Genomic_DNA"/>
</dbReference>
<proteinExistence type="inferred from homology"/>
<evidence type="ECO:0000256" key="1">
    <source>
        <dbReference type="ARBA" id="ARBA00005701"/>
    </source>
</evidence>
<evidence type="ECO:0000313" key="4">
    <source>
        <dbReference type="EMBL" id="GBG29900.1"/>
    </source>
</evidence>
<dbReference type="OrthoDB" id="201362at2759"/>
<evidence type="ECO:0000256" key="2">
    <source>
        <dbReference type="ARBA" id="ARBA00022170"/>
    </source>
</evidence>
<dbReference type="InParanoid" id="A0A2R5GGA0"/>
<sequence length="116" mass="12611">MLSAGRAWAARGGSRGLHGSAVLLEEKKRSIFEKFSRFARVGKSDAALDEILDTDKDAEAAGKPAKAQNASPGVEEDDDDFVDMFNPDTGEWNGPRTGEPTRYGDWAQKGRCTDFS</sequence>
<organism evidence="4 5">
    <name type="scientific">Hondaea fermentalgiana</name>
    <dbReference type="NCBI Taxonomy" id="2315210"/>
    <lineage>
        <taxon>Eukaryota</taxon>
        <taxon>Sar</taxon>
        <taxon>Stramenopiles</taxon>
        <taxon>Bigyra</taxon>
        <taxon>Labyrinthulomycetes</taxon>
        <taxon>Thraustochytrida</taxon>
        <taxon>Thraustochytriidae</taxon>
        <taxon>Hondaea</taxon>
    </lineage>
</organism>
<dbReference type="PANTHER" id="PTHR28524:SF3">
    <property type="entry name" value="SUCCINATE DEHYDROGENASE ASSEMBLY FACTOR 4, MITOCHONDRIAL"/>
    <property type="match status" value="1"/>
</dbReference>
<dbReference type="InterPro" id="IPR012875">
    <property type="entry name" value="SDHF4"/>
</dbReference>
<gene>
    <name evidence="4" type="ORF">FCC1311_061202</name>
</gene>